<protein>
    <submittedName>
        <fullName evidence="2">Uncharacterized protein</fullName>
    </submittedName>
</protein>
<gene>
    <name evidence="2" type="ORF">PLOB_00016295</name>
</gene>
<organism evidence="2 3">
    <name type="scientific">Porites lobata</name>
    <dbReference type="NCBI Taxonomy" id="104759"/>
    <lineage>
        <taxon>Eukaryota</taxon>
        <taxon>Metazoa</taxon>
        <taxon>Cnidaria</taxon>
        <taxon>Anthozoa</taxon>
        <taxon>Hexacorallia</taxon>
        <taxon>Scleractinia</taxon>
        <taxon>Fungiina</taxon>
        <taxon>Poritidae</taxon>
        <taxon>Porites</taxon>
    </lineage>
</organism>
<dbReference type="Proteomes" id="UP001159405">
    <property type="component" value="Unassembled WGS sequence"/>
</dbReference>
<reference evidence="2 3" key="1">
    <citation type="submission" date="2022-05" db="EMBL/GenBank/DDBJ databases">
        <authorList>
            <consortium name="Genoscope - CEA"/>
            <person name="William W."/>
        </authorList>
    </citation>
    <scope>NUCLEOTIDE SEQUENCE [LARGE SCALE GENOMIC DNA]</scope>
</reference>
<evidence type="ECO:0000256" key="1">
    <source>
        <dbReference type="SAM" id="MobiDB-lite"/>
    </source>
</evidence>
<sequence>ILTAIELFENTAYYGNHPRFREALQCGCPFGEVTVFTLALKENGIAEWEHSGNRESAIQSEAIGGCQLGEWSSLMHIMALSTVISRPVFTIYPSCAEAIRPLLHGLVKPRINRPDVFSNNDCFHILWSRDGGLDSRPNAIYVPNHFVPLLKRNMPIMQSFSLEDFWFPTECKKKKRNEAGINNKRMKMGDDGKTEKRQRTK</sequence>
<feature type="compositionally biased region" description="Basic and acidic residues" evidence="1">
    <location>
        <begin position="187"/>
        <end position="201"/>
    </location>
</feature>
<feature type="region of interest" description="Disordered" evidence="1">
    <location>
        <begin position="177"/>
        <end position="201"/>
    </location>
</feature>
<dbReference type="EMBL" id="CALNXK010000002">
    <property type="protein sequence ID" value="CAH3034148.1"/>
    <property type="molecule type" value="Genomic_DNA"/>
</dbReference>
<evidence type="ECO:0000313" key="3">
    <source>
        <dbReference type="Proteomes" id="UP001159405"/>
    </source>
</evidence>
<keyword evidence="3" id="KW-1185">Reference proteome</keyword>
<name>A0ABN8MU61_9CNID</name>
<feature type="non-terminal residue" evidence="2">
    <location>
        <position position="1"/>
    </location>
</feature>
<accession>A0ABN8MU61</accession>
<evidence type="ECO:0000313" key="2">
    <source>
        <dbReference type="EMBL" id="CAH3034148.1"/>
    </source>
</evidence>
<comment type="caution">
    <text evidence="2">The sequence shown here is derived from an EMBL/GenBank/DDBJ whole genome shotgun (WGS) entry which is preliminary data.</text>
</comment>
<proteinExistence type="predicted"/>